<organism evidence="2">
    <name type="scientific">marine sediment metagenome</name>
    <dbReference type="NCBI Taxonomy" id="412755"/>
    <lineage>
        <taxon>unclassified sequences</taxon>
        <taxon>metagenomes</taxon>
        <taxon>ecological metagenomes</taxon>
    </lineage>
</organism>
<evidence type="ECO:0000313" key="2">
    <source>
        <dbReference type="EMBL" id="KKN84842.1"/>
    </source>
</evidence>
<feature type="region of interest" description="Disordered" evidence="1">
    <location>
        <begin position="1"/>
        <end position="132"/>
    </location>
</feature>
<proteinExistence type="predicted"/>
<accession>A0A0F9UBX4</accession>
<gene>
    <name evidence="2" type="ORF">LCGC14_0285060</name>
</gene>
<reference evidence="2" key="1">
    <citation type="journal article" date="2015" name="Nature">
        <title>Complex archaea that bridge the gap between prokaryotes and eukaryotes.</title>
        <authorList>
            <person name="Spang A."/>
            <person name="Saw J.H."/>
            <person name="Jorgensen S.L."/>
            <person name="Zaremba-Niedzwiedzka K."/>
            <person name="Martijn J."/>
            <person name="Lind A.E."/>
            <person name="van Eijk R."/>
            <person name="Schleper C."/>
            <person name="Guy L."/>
            <person name="Ettema T.J."/>
        </authorList>
    </citation>
    <scope>NUCLEOTIDE SEQUENCE</scope>
</reference>
<feature type="compositionally biased region" description="Basic residues" evidence="1">
    <location>
        <begin position="73"/>
        <end position="93"/>
    </location>
</feature>
<comment type="caution">
    <text evidence="2">The sequence shown here is derived from an EMBL/GenBank/DDBJ whole genome shotgun (WGS) entry which is preliminary data.</text>
</comment>
<dbReference type="EMBL" id="LAZR01000166">
    <property type="protein sequence ID" value="KKN84842.1"/>
    <property type="molecule type" value="Genomic_DNA"/>
</dbReference>
<evidence type="ECO:0000256" key="1">
    <source>
        <dbReference type="SAM" id="MobiDB-lite"/>
    </source>
</evidence>
<feature type="compositionally biased region" description="Basic and acidic residues" evidence="1">
    <location>
        <begin position="29"/>
        <end position="47"/>
    </location>
</feature>
<protein>
    <submittedName>
        <fullName evidence="2">Uncharacterized protein</fullName>
    </submittedName>
</protein>
<sequence length="189" mass="21206">MRADQRNAQRPPHQRQIAAGPPAALLETEETHCRHRELNPPRRDPRRANTPAKRQPGPHRGHRQSPPLAGPTRVRRTSQHRRPRPGCGRRPHLRRPDATPGPASRRTSSRPSCAARSRGGEPAKTAERPTSGLAAAEEEVVAKRLTSRVRRAVLRVASTRLSALISGSRLLRHPRQGFHHNVPQFLDEW</sequence>
<name>A0A0F9UBX4_9ZZZZ</name>
<feature type="compositionally biased region" description="Basic and acidic residues" evidence="1">
    <location>
        <begin position="118"/>
        <end position="127"/>
    </location>
</feature>
<dbReference type="AlphaFoldDB" id="A0A0F9UBX4"/>